<evidence type="ECO:0000256" key="4">
    <source>
        <dbReference type="ARBA" id="ARBA00023125"/>
    </source>
</evidence>
<accession>Q01QL4</accession>
<dbReference type="InterPro" id="IPR025943">
    <property type="entry name" value="Sigma_54_int_dom_ATP-bd_2"/>
</dbReference>
<dbReference type="Gene3D" id="1.10.8.60">
    <property type="match status" value="1"/>
</dbReference>
<proteinExistence type="predicted"/>
<dbReference type="PROSITE" id="PS00688">
    <property type="entry name" value="SIGMA54_INTERACT_3"/>
    <property type="match status" value="1"/>
</dbReference>
<dbReference type="PANTHER" id="PTHR32071:SF57">
    <property type="entry name" value="C4-DICARBOXYLATE TRANSPORT TRANSCRIPTIONAL REGULATORY PROTEIN DCTD"/>
    <property type="match status" value="1"/>
</dbReference>
<dbReference type="GO" id="GO:0006355">
    <property type="term" value="P:regulation of DNA-templated transcription"/>
    <property type="evidence" value="ECO:0007669"/>
    <property type="project" value="InterPro"/>
</dbReference>
<dbReference type="eggNOG" id="COG2204">
    <property type="taxonomic scope" value="Bacteria"/>
</dbReference>
<dbReference type="Pfam" id="PF25601">
    <property type="entry name" value="AAA_lid_14"/>
    <property type="match status" value="1"/>
</dbReference>
<evidence type="ECO:0000259" key="6">
    <source>
        <dbReference type="PROSITE" id="PS50045"/>
    </source>
</evidence>
<dbReference type="InterPro" id="IPR002078">
    <property type="entry name" value="Sigma_54_int"/>
</dbReference>
<dbReference type="InterPro" id="IPR002197">
    <property type="entry name" value="HTH_Fis"/>
</dbReference>
<dbReference type="FunFam" id="3.40.50.300:FF:000006">
    <property type="entry name" value="DNA-binding transcriptional regulator NtrC"/>
    <property type="match status" value="1"/>
</dbReference>
<dbReference type="Pfam" id="PF00158">
    <property type="entry name" value="Sigma54_activat"/>
    <property type="match status" value="1"/>
</dbReference>
<feature type="domain" description="Sigma-54 factor interaction" evidence="6">
    <location>
        <begin position="137"/>
        <end position="366"/>
    </location>
</feature>
<dbReference type="InParanoid" id="Q01QL4"/>
<dbReference type="PANTHER" id="PTHR32071">
    <property type="entry name" value="TRANSCRIPTIONAL REGULATORY PROTEIN"/>
    <property type="match status" value="1"/>
</dbReference>
<dbReference type="PRINTS" id="PR01590">
    <property type="entry name" value="HTHFIS"/>
</dbReference>
<dbReference type="GO" id="GO:0043565">
    <property type="term" value="F:sequence-specific DNA binding"/>
    <property type="evidence" value="ECO:0007669"/>
    <property type="project" value="InterPro"/>
</dbReference>
<keyword evidence="3" id="KW-0805">Transcription regulation</keyword>
<organism evidence="7">
    <name type="scientific">Solibacter usitatus (strain Ellin6076)</name>
    <dbReference type="NCBI Taxonomy" id="234267"/>
    <lineage>
        <taxon>Bacteria</taxon>
        <taxon>Pseudomonadati</taxon>
        <taxon>Acidobacteriota</taxon>
        <taxon>Terriglobia</taxon>
        <taxon>Bryobacterales</taxon>
        <taxon>Solibacteraceae</taxon>
        <taxon>Candidatus Solibacter</taxon>
    </lineage>
</organism>
<dbReference type="InterPro" id="IPR011006">
    <property type="entry name" value="CheY-like_superfamily"/>
</dbReference>
<evidence type="ECO:0000256" key="2">
    <source>
        <dbReference type="ARBA" id="ARBA00022840"/>
    </source>
</evidence>
<dbReference type="STRING" id="234267.Acid_7145"/>
<dbReference type="GO" id="GO:0005524">
    <property type="term" value="F:ATP binding"/>
    <property type="evidence" value="ECO:0007669"/>
    <property type="project" value="UniProtKB-KW"/>
</dbReference>
<dbReference type="PROSITE" id="PS50045">
    <property type="entry name" value="SIGMA54_INTERACT_4"/>
    <property type="match status" value="1"/>
</dbReference>
<protein>
    <submittedName>
        <fullName evidence="7">Sigma54 specific transcriptional regulator, Fis family</fullName>
    </submittedName>
</protein>
<evidence type="ECO:0000256" key="1">
    <source>
        <dbReference type="ARBA" id="ARBA00022741"/>
    </source>
</evidence>
<dbReference type="SMART" id="SM00382">
    <property type="entry name" value="AAA"/>
    <property type="match status" value="1"/>
</dbReference>
<dbReference type="EMBL" id="CP000473">
    <property type="protein sequence ID" value="ABJ88056.1"/>
    <property type="molecule type" value="Genomic_DNA"/>
</dbReference>
<evidence type="ECO:0000256" key="3">
    <source>
        <dbReference type="ARBA" id="ARBA00023015"/>
    </source>
</evidence>
<dbReference type="KEGG" id="sus:Acid_7145"/>
<dbReference type="HOGENOM" id="CLU_000445_0_6_0"/>
<dbReference type="SUPFAM" id="SSF52540">
    <property type="entry name" value="P-loop containing nucleoside triphosphate hydrolases"/>
    <property type="match status" value="1"/>
</dbReference>
<reference evidence="7" key="1">
    <citation type="submission" date="2006-10" db="EMBL/GenBank/DDBJ databases">
        <title>Complete sequence of Solibacter usitatus Ellin6076.</title>
        <authorList>
            <consortium name="US DOE Joint Genome Institute"/>
            <person name="Copeland A."/>
            <person name="Lucas S."/>
            <person name="Lapidus A."/>
            <person name="Barry K."/>
            <person name="Detter J.C."/>
            <person name="Glavina del Rio T."/>
            <person name="Hammon N."/>
            <person name="Israni S."/>
            <person name="Dalin E."/>
            <person name="Tice H."/>
            <person name="Pitluck S."/>
            <person name="Thompson L.S."/>
            <person name="Brettin T."/>
            <person name="Bruce D."/>
            <person name="Han C."/>
            <person name="Tapia R."/>
            <person name="Gilna P."/>
            <person name="Schmutz J."/>
            <person name="Larimer F."/>
            <person name="Land M."/>
            <person name="Hauser L."/>
            <person name="Kyrpides N."/>
            <person name="Mikhailova N."/>
            <person name="Janssen P.H."/>
            <person name="Kuske C.R."/>
            <person name="Richardson P."/>
        </authorList>
    </citation>
    <scope>NUCLEOTIDE SEQUENCE</scope>
    <source>
        <strain evidence="7">Ellin6076</strain>
    </source>
</reference>
<dbReference type="CDD" id="cd00009">
    <property type="entry name" value="AAA"/>
    <property type="match status" value="1"/>
</dbReference>
<dbReference type="Gene3D" id="3.40.50.300">
    <property type="entry name" value="P-loop containing nucleotide triphosphate hydrolases"/>
    <property type="match status" value="1"/>
</dbReference>
<gene>
    <name evidence="7" type="ordered locus">Acid_7145</name>
</gene>
<dbReference type="Pfam" id="PF02954">
    <property type="entry name" value="HTH_8"/>
    <property type="match status" value="1"/>
</dbReference>
<keyword evidence="2" id="KW-0067">ATP-binding</keyword>
<sequence>MGPTEVLWISAQPELPGDWPHHPAMWNLQFQTPDEALESLGSTEHAAIVLALPVSGWSSFELLDAVQRRAAGVPVLIRDETVTPGDAVRLAHLGVYQILTTAGQAFELIDQAIEDWRRRQMAKLSASLSGAEWTRQLIGGSRGMRQLHHIIHLVAGRRSTVLITGETGTGKELAARALHLGGKRSSGPMVSVNCHALPESLLESELFGHVRGAFTGAFQNRIGRFEQAQGGTLFLDEIGELPIDLQAKLLRVLQEREVQRLGSSETIKVDIRVVAATNCDLPRRIEEGKFREDLYYRLNVVPLEMPPLRRRLEDVPMLAAHFVEKACRAESIPPKMLTREALELLCGYSWPGNVRQLENVVEMAIALSEDRRTLTPMDFVLPATTRKPAPAAPGPLIALPADGLDYERTLAVIERSILEQALRRTGGNKKAAADMLHLKRTTLSAKVRILEQAAACS</sequence>
<keyword evidence="4" id="KW-0238">DNA-binding</keyword>
<keyword evidence="5" id="KW-0804">Transcription</keyword>
<dbReference type="PROSITE" id="PS00676">
    <property type="entry name" value="SIGMA54_INTERACT_2"/>
    <property type="match status" value="1"/>
</dbReference>
<dbReference type="Gene3D" id="1.10.10.60">
    <property type="entry name" value="Homeodomain-like"/>
    <property type="match status" value="1"/>
</dbReference>
<keyword evidence="1" id="KW-0547">Nucleotide-binding</keyword>
<name>Q01QL4_SOLUE</name>
<dbReference type="InterPro" id="IPR003593">
    <property type="entry name" value="AAA+_ATPase"/>
</dbReference>
<dbReference type="InterPro" id="IPR025944">
    <property type="entry name" value="Sigma_54_int_dom_CS"/>
</dbReference>
<dbReference type="InterPro" id="IPR009057">
    <property type="entry name" value="Homeodomain-like_sf"/>
</dbReference>
<evidence type="ECO:0000313" key="7">
    <source>
        <dbReference type="EMBL" id="ABJ88056.1"/>
    </source>
</evidence>
<evidence type="ECO:0000256" key="5">
    <source>
        <dbReference type="ARBA" id="ARBA00023163"/>
    </source>
</evidence>
<dbReference type="SUPFAM" id="SSF46689">
    <property type="entry name" value="Homeodomain-like"/>
    <property type="match status" value="1"/>
</dbReference>
<dbReference type="InterPro" id="IPR058031">
    <property type="entry name" value="AAA_lid_NorR"/>
</dbReference>
<dbReference type="AlphaFoldDB" id="Q01QL4"/>
<dbReference type="InterPro" id="IPR027417">
    <property type="entry name" value="P-loop_NTPase"/>
</dbReference>
<dbReference type="SUPFAM" id="SSF52172">
    <property type="entry name" value="CheY-like"/>
    <property type="match status" value="1"/>
</dbReference>